<evidence type="ECO:0000256" key="8">
    <source>
        <dbReference type="HAMAP-Rule" id="MF_00265"/>
    </source>
</evidence>
<reference evidence="10 11" key="1">
    <citation type="submission" date="2020-02" db="EMBL/GenBank/DDBJ databases">
        <authorList>
            <person name="Chen W.-M."/>
        </authorList>
    </citation>
    <scope>NUCLEOTIDE SEQUENCE [LARGE SCALE GENOMIC DNA]</scope>
    <source>
        <strain evidence="10 11">KMS-5</strain>
    </source>
</reference>
<dbReference type="SUPFAM" id="SSF88723">
    <property type="entry name" value="PIN domain-like"/>
    <property type="match status" value="1"/>
</dbReference>
<evidence type="ECO:0000256" key="1">
    <source>
        <dbReference type="ARBA" id="ARBA00001946"/>
    </source>
</evidence>
<dbReference type="PANTHER" id="PTHR33653">
    <property type="entry name" value="RIBONUCLEASE VAPC2"/>
    <property type="match status" value="1"/>
</dbReference>
<dbReference type="RefSeq" id="WP_164627903.1">
    <property type="nucleotide sequence ID" value="NZ_JAAIVJ010000017.1"/>
</dbReference>
<dbReference type="Proteomes" id="UP000477782">
    <property type="component" value="Unassembled WGS sequence"/>
</dbReference>
<comment type="cofactor">
    <cofactor evidence="1 8">
        <name>Mg(2+)</name>
        <dbReference type="ChEBI" id="CHEBI:18420"/>
    </cofactor>
</comment>
<dbReference type="CDD" id="cd18731">
    <property type="entry name" value="PIN_NgFitB-like"/>
    <property type="match status" value="1"/>
</dbReference>
<evidence type="ECO:0000256" key="5">
    <source>
        <dbReference type="ARBA" id="ARBA00022801"/>
    </source>
</evidence>
<accession>A0A6M0QX12</accession>
<evidence type="ECO:0000313" key="11">
    <source>
        <dbReference type="Proteomes" id="UP000477782"/>
    </source>
</evidence>
<comment type="caution">
    <text evidence="10">The sequence shown here is derived from an EMBL/GenBank/DDBJ whole genome shotgun (WGS) entry which is preliminary data.</text>
</comment>
<dbReference type="PANTHER" id="PTHR33653:SF1">
    <property type="entry name" value="RIBONUCLEASE VAPC2"/>
    <property type="match status" value="1"/>
</dbReference>
<evidence type="ECO:0000256" key="3">
    <source>
        <dbReference type="ARBA" id="ARBA00022722"/>
    </source>
</evidence>
<keyword evidence="6 8" id="KW-0460">Magnesium</keyword>
<dbReference type="InterPro" id="IPR050556">
    <property type="entry name" value="Type_II_TA_system_RNase"/>
</dbReference>
<dbReference type="GO" id="GO:0000287">
    <property type="term" value="F:magnesium ion binding"/>
    <property type="evidence" value="ECO:0007669"/>
    <property type="project" value="UniProtKB-UniRule"/>
</dbReference>
<name>A0A6M0QX12_9RHOB</name>
<feature type="binding site" evidence="8">
    <location>
        <position position="5"/>
    </location>
    <ligand>
        <name>Mg(2+)</name>
        <dbReference type="ChEBI" id="CHEBI:18420"/>
    </ligand>
</feature>
<protein>
    <recommendedName>
        <fullName evidence="8">Ribonuclease VapC</fullName>
        <shortName evidence="8">RNase VapC</shortName>
        <ecNumber evidence="8">3.1.-.-</ecNumber>
    </recommendedName>
    <alternativeName>
        <fullName evidence="8">Toxin VapC</fullName>
    </alternativeName>
</protein>
<dbReference type="Pfam" id="PF01850">
    <property type="entry name" value="PIN"/>
    <property type="match status" value="1"/>
</dbReference>
<dbReference type="InterPro" id="IPR022907">
    <property type="entry name" value="VapC_family"/>
</dbReference>
<dbReference type="AlphaFoldDB" id="A0A6M0QX12"/>
<comment type="similarity">
    <text evidence="7 8">Belongs to the PINc/VapC protein family.</text>
</comment>
<dbReference type="EMBL" id="JAAIVJ010000017">
    <property type="protein sequence ID" value="NEY91990.1"/>
    <property type="molecule type" value="Genomic_DNA"/>
</dbReference>
<dbReference type="GO" id="GO:0004540">
    <property type="term" value="F:RNA nuclease activity"/>
    <property type="evidence" value="ECO:0007669"/>
    <property type="project" value="InterPro"/>
</dbReference>
<evidence type="ECO:0000256" key="4">
    <source>
        <dbReference type="ARBA" id="ARBA00022723"/>
    </source>
</evidence>
<keyword evidence="5 8" id="KW-0378">Hydrolase</keyword>
<keyword evidence="3 8" id="KW-0540">Nuclease</keyword>
<evidence type="ECO:0000256" key="6">
    <source>
        <dbReference type="ARBA" id="ARBA00022842"/>
    </source>
</evidence>
<dbReference type="HAMAP" id="MF_00265">
    <property type="entry name" value="VapC_Nob1"/>
    <property type="match status" value="1"/>
</dbReference>
<keyword evidence="8" id="KW-0800">Toxin</keyword>
<dbReference type="InterPro" id="IPR029060">
    <property type="entry name" value="PIN-like_dom_sf"/>
</dbReference>
<dbReference type="GO" id="GO:0016787">
    <property type="term" value="F:hydrolase activity"/>
    <property type="evidence" value="ECO:0007669"/>
    <property type="project" value="UniProtKB-KW"/>
</dbReference>
<organism evidence="10 11">
    <name type="scientific">Tabrizicola oligotrophica</name>
    <dbReference type="NCBI Taxonomy" id="2710650"/>
    <lineage>
        <taxon>Bacteria</taxon>
        <taxon>Pseudomonadati</taxon>
        <taxon>Pseudomonadota</taxon>
        <taxon>Alphaproteobacteria</taxon>
        <taxon>Rhodobacterales</taxon>
        <taxon>Paracoccaceae</taxon>
        <taxon>Tabrizicola</taxon>
    </lineage>
</organism>
<keyword evidence="2 8" id="KW-1277">Toxin-antitoxin system</keyword>
<dbReference type="EC" id="3.1.-.-" evidence="8"/>
<proteinExistence type="inferred from homology"/>
<keyword evidence="4 8" id="KW-0479">Metal-binding</keyword>
<keyword evidence="11" id="KW-1185">Reference proteome</keyword>
<evidence type="ECO:0000259" key="9">
    <source>
        <dbReference type="Pfam" id="PF01850"/>
    </source>
</evidence>
<comment type="function">
    <text evidence="8">Toxic component of a toxin-antitoxin (TA) system. An RNase.</text>
</comment>
<dbReference type="Gene3D" id="3.40.50.1010">
    <property type="entry name" value="5'-nuclease"/>
    <property type="match status" value="1"/>
</dbReference>
<dbReference type="GO" id="GO:0090729">
    <property type="term" value="F:toxin activity"/>
    <property type="evidence" value="ECO:0007669"/>
    <property type="project" value="UniProtKB-KW"/>
</dbReference>
<feature type="binding site" evidence="8">
    <location>
        <position position="104"/>
    </location>
    <ligand>
        <name>Mg(2+)</name>
        <dbReference type="ChEBI" id="CHEBI:18420"/>
    </ligand>
</feature>
<gene>
    <name evidence="8" type="primary">vapC</name>
    <name evidence="10" type="ORF">G4Z14_16995</name>
</gene>
<evidence type="ECO:0000313" key="10">
    <source>
        <dbReference type="EMBL" id="NEY91990.1"/>
    </source>
</evidence>
<sequence>MFLIDTNVISELMRAAPAPSVLDWFSTQDPSTLYLSAVTEAELRTGIAILPAGQRREGLKAALDATIDEDFEGRILPFDTDAAKTYAEIAAGRRSAGRPIADADCQIAAIARATGMPVVTRNTRDFEGCGIDVINPWGGE</sequence>
<dbReference type="InterPro" id="IPR002716">
    <property type="entry name" value="PIN_dom"/>
</dbReference>
<evidence type="ECO:0000256" key="2">
    <source>
        <dbReference type="ARBA" id="ARBA00022649"/>
    </source>
</evidence>
<evidence type="ECO:0000256" key="7">
    <source>
        <dbReference type="ARBA" id="ARBA00038093"/>
    </source>
</evidence>
<feature type="domain" description="PIN" evidence="9">
    <location>
        <begin position="3"/>
        <end position="126"/>
    </location>
</feature>